<organism evidence="4 5">
    <name type="scientific">Paenibacillus oralis</name>
    <dbReference type="NCBI Taxonomy" id="2490856"/>
    <lineage>
        <taxon>Bacteria</taxon>
        <taxon>Bacillati</taxon>
        <taxon>Bacillota</taxon>
        <taxon>Bacilli</taxon>
        <taxon>Bacillales</taxon>
        <taxon>Paenibacillaceae</taxon>
        <taxon>Paenibacillus</taxon>
    </lineage>
</organism>
<evidence type="ECO:0000313" key="5">
    <source>
        <dbReference type="Proteomes" id="UP000267017"/>
    </source>
</evidence>
<keyword evidence="5" id="KW-1185">Reference proteome</keyword>
<dbReference type="SMART" id="SM00612">
    <property type="entry name" value="Kelch"/>
    <property type="match status" value="5"/>
</dbReference>
<reference evidence="4 5" key="1">
    <citation type="submission" date="2018-11" db="EMBL/GenBank/DDBJ databases">
        <title>Genome sequencing of Paenibacillus sp. KCOM 3021 (= ChDC PVNT-B20).</title>
        <authorList>
            <person name="Kook J.-K."/>
            <person name="Park S.-N."/>
            <person name="Lim Y.K."/>
        </authorList>
    </citation>
    <scope>NUCLEOTIDE SEQUENCE [LARGE SCALE GENOMIC DNA]</scope>
    <source>
        <strain evidence="4 5">KCOM 3021</strain>
    </source>
</reference>
<dbReference type="RefSeq" id="WP_128630155.1">
    <property type="nucleotide sequence ID" value="NZ_RRCN01000001.1"/>
</dbReference>
<dbReference type="InterPro" id="IPR015915">
    <property type="entry name" value="Kelch-typ_b-propeller"/>
</dbReference>
<dbReference type="SUPFAM" id="SSF117281">
    <property type="entry name" value="Kelch motif"/>
    <property type="match status" value="2"/>
</dbReference>
<evidence type="ECO:0008006" key="6">
    <source>
        <dbReference type="Google" id="ProtNLM"/>
    </source>
</evidence>
<dbReference type="PANTHER" id="PTHR45632:SF3">
    <property type="entry name" value="KELCH-LIKE PROTEIN 32"/>
    <property type="match status" value="1"/>
</dbReference>
<sequence length="406" mass="45187">MKVKVSIVTLVLIIFASSFGNFAMAESPFWKTSGEMPFYKGRPASGVINNQLYVAGGIDNTGTYTNTVFHYNPTTEAWTKTAPMNQGRELTAYGVVGEKLYVAGGVYQNSGQNQTDALEVFDPQANTWSNLTKMTAPRFGASGASLNNLFYVIGGASLDLKYLNKVESYDTKANKWNTETSLPEARLYGSAITFENKIYFFGGLNLDKKATSSVYSYDATTKKWTQKSDMPIARYGATTVIYNDKIYVLGGSNTTNVNQVDIYDPSSDTWATDEAFPTSRKHPFATVFNEKIYLYGGYIDSSISNLIETYPNYSEPQPEPSDERAILTITMITGLEKEFDLSMVEVNAFITWYDQKDSGSGPSKYAINKHKNNIGPFSKRTDYVIFNNILTFEVNEYSTVTAATYE</sequence>
<evidence type="ECO:0000313" key="4">
    <source>
        <dbReference type="EMBL" id="RRJ62263.1"/>
    </source>
</evidence>
<protein>
    <recommendedName>
        <fullName evidence="6">Galactose oxidase</fullName>
    </recommendedName>
</protein>
<evidence type="ECO:0000256" key="1">
    <source>
        <dbReference type="ARBA" id="ARBA00022441"/>
    </source>
</evidence>
<dbReference type="AlphaFoldDB" id="A0A3P3U164"/>
<keyword evidence="3" id="KW-0732">Signal</keyword>
<proteinExistence type="predicted"/>
<feature type="signal peptide" evidence="3">
    <location>
        <begin position="1"/>
        <end position="25"/>
    </location>
</feature>
<accession>A0A3P3U164</accession>
<dbReference type="EMBL" id="RRCN01000001">
    <property type="protein sequence ID" value="RRJ62263.1"/>
    <property type="molecule type" value="Genomic_DNA"/>
</dbReference>
<evidence type="ECO:0000256" key="2">
    <source>
        <dbReference type="ARBA" id="ARBA00022737"/>
    </source>
</evidence>
<feature type="chain" id="PRO_5018327300" description="Galactose oxidase" evidence="3">
    <location>
        <begin position="26"/>
        <end position="406"/>
    </location>
</feature>
<dbReference type="Gene3D" id="2.120.10.80">
    <property type="entry name" value="Kelch-type beta propeller"/>
    <property type="match status" value="2"/>
</dbReference>
<gene>
    <name evidence="4" type="ORF">EHV15_04335</name>
</gene>
<name>A0A3P3U164_9BACL</name>
<dbReference type="OrthoDB" id="1937631at2"/>
<comment type="caution">
    <text evidence="4">The sequence shown here is derived from an EMBL/GenBank/DDBJ whole genome shotgun (WGS) entry which is preliminary data.</text>
</comment>
<dbReference type="InterPro" id="IPR006652">
    <property type="entry name" value="Kelch_1"/>
</dbReference>
<dbReference type="PANTHER" id="PTHR45632">
    <property type="entry name" value="LD33804P"/>
    <property type="match status" value="1"/>
</dbReference>
<dbReference type="Pfam" id="PF01344">
    <property type="entry name" value="Kelch_1"/>
    <property type="match status" value="1"/>
</dbReference>
<keyword evidence="2" id="KW-0677">Repeat</keyword>
<evidence type="ECO:0000256" key="3">
    <source>
        <dbReference type="SAM" id="SignalP"/>
    </source>
</evidence>
<dbReference type="Pfam" id="PF24681">
    <property type="entry name" value="Kelch_KLHDC2_KLHL20_DRC7"/>
    <property type="match status" value="1"/>
</dbReference>
<dbReference type="Proteomes" id="UP000267017">
    <property type="component" value="Unassembled WGS sequence"/>
</dbReference>
<keyword evidence="1" id="KW-0880">Kelch repeat</keyword>